<dbReference type="Proteomes" id="UP000181901">
    <property type="component" value="Unassembled WGS sequence"/>
</dbReference>
<dbReference type="RefSeq" id="WP_165610762.1">
    <property type="nucleotide sequence ID" value="NZ_LKAQ01000001.1"/>
</dbReference>
<keyword evidence="3" id="KW-1185">Reference proteome</keyword>
<keyword evidence="1" id="KW-0472">Membrane</keyword>
<protein>
    <submittedName>
        <fullName evidence="2">Uncharacterized protein</fullName>
    </submittedName>
</protein>
<sequence length="47" mass="5108">MIGELLHGMAQSSGPGFVGVSLIFIYLAWILTIGVIRVCEAMHSDHH</sequence>
<evidence type="ECO:0000313" key="3">
    <source>
        <dbReference type="Proteomes" id="UP000181901"/>
    </source>
</evidence>
<keyword evidence="1" id="KW-0812">Transmembrane</keyword>
<comment type="caution">
    <text evidence="2">The sequence shown here is derived from an EMBL/GenBank/DDBJ whole genome shotgun (WGS) entry which is preliminary data.</text>
</comment>
<evidence type="ECO:0000313" key="2">
    <source>
        <dbReference type="EMBL" id="OIQ51815.1"/>
    </source>
</evidence>
<dbReference type="AlphaFoldDB" id="A0A1J5NF13"/>
<proteinExistence type="predicted"/>
<feature type="transmembrane region" description="Helical" evidence="1">
    <location>
        <begin position="16"/>
        <end position="39"/>
    </location>
</feature>
<name>A0A1J5NF13_9BACT</name>
<evidence type="ECO:0000256" key="1">
    <source>
        <dbReference type="SAM" id="Phobius"/>
    </source>
</evidence>
<gene>
    <name evidence="2" type="ORF">BerOc1_00277</name>
</gene>
<accession>A0A1J5NF13</accession>
<dbReference type="EMBL" id="LKAQ01000001">
    <property type="protein sequence ID" value="OIQ51815.1"/>
    <property type="molecule type" value="Genomic_DNA"/>
</dbReference>
<organism evidence="2 3">
    <name type="scientific">Pseudodesulfovibrio hydrargyri</name>
    <dbReference type="NCBI Taxonomy" id="2125990"/>
    <lineage>
        <taxon>Bacteria</taxon>
        <taxon>Pseudomonadati</taxon>
        <taxon>Thermodesulfobacteriota</taxon>
        <taxon>Desulfovibrionia</taxon>
        <taxon>Desulfovibrionales</taxon>
        <taxon>Desulfovibrionaceae</taxon>
    </lineage>
</organism>
<reference evidence="2 3" key="1">
    <citation type="submission" date="2015-09" db="EMBL/GenBank/DDBJ databases">
        <title>Genome of Desulfovibrio dechloracetivorans BerOc1, a mercury methylating strain isolated from highly hydrocarbons and metals contaminated coastal sediments.</title>
        <authorList>
            <person name="Goni Urriza M."/>
            <person name="Gassie C."/>
            <person name="Bouchez O."/>
            <person name="Klopp C."/>
            <person name="Ranchou-Peyruse A."/>
            <person name="Remy G."/>
        </authorList>
    </citation>
    <scope>NUCLEOTIDE SEQUENCE [LARGE SCALE GENOMIC DNA]</scope>
    <source>
        <strain evidence="2 3">BerOc1</strain>
    </source>
</reference>
<keyword evidence="1" id="KW-1133">Transmembrane helix</keyword>